<keyword evidence="2" id="KW-0472">Membrane</keyword>
<comment type="caution">
    <text evidence="3">The sequence shown here is derived from an EMBL/GenBank/DDBJ whole genome shotgun (WGS) entry which is preliminary data.</text>
</comment>
<keyword evidence="2" id="KW-1133">Transmembrane helix</keyword>
<dbReference type="InterPro" id="IPR029058">
    <property type="entry name" value="AB_hydrolase_fold"/>
</dbReference>
<protein>
    <submittedName>
        <fullName evidence="3">Uncharacterized protein</fullName>
    </submittedName>
</protein>
<name>A0A812XYK1_SYMPI</name>
<dbReference type="SUPFAM" id="SSF53474">
    <property type="entry name" value="alpha/beta-Hydrolases"/>
    <property type="match status" value="1"/>
</dbReference>
<feature type="compositionally biased region" description="Basic and acidic residues" evidence="1">
    <location>
        <begin position="65"/>
        <end position="87"/>
    </location>
</feature>
<feature type="region of interest" description="Disordered" evidence="1">
    <location>
        <begin position="65"/>
        <end position="98"/>
    </location>
</feature>
<reference evidence="3" key="1">
    <citation type="submission" date="2021-02" db="EMBL/GenBank/DDBJ databases">
        <authorList>
            <person name="Dougan E. K."/>
            <person name="Rhodes N."/>
            <person name="Thang M."/>
            <person name="Chan C."/>
        </authorList>
    </citation>
    <scope>NUCLEOTIDE SEQUENCE</scope>
</reference>
<dbReference type="OrthoDB" id="412553at2759"/>
<keyword evidence="4" id="KW-1185">Reference proteome</keyword>
<feature type="transmembrane region" description="Helical" evidence="2">
    <location>
        <begin position="307"/>
        <end position="326"/>
    </location>
</feature>
<accession>A0A812XYK1</accession>
<proteinExistence type="predicted"/>
<evidence type="ECO:0000313" key="4">
    <source>
        <dbReference type="Proteomes" id="UP000649617"/>
    </source>
</evidence>
<feature type="non-terminal residue" evidence="3">
    <location>
        <position position="622"/>
    </location>
</feature>
<evidence type="ECO:0000313" key="3">
    <source>
        <dbReference type="EMBL" id="CAE7765290.1"/>
    </source>
</evidence>
<feature type="region of interest" description="Disordered" evidence="1">
    <location>
        <begin position="1"/>
        <end position="49"/>
    </location>
</feature>
<dbReference type="EMBL" id="CAJNIZ010047271">
    <property type="protein sequence ID" value="CAE7765290.1"/>
    <property type="molecule type" value="Genomic_DNA"/>
</dbReference>
<dbReference type="AlphaFoldDB" id="A0A812XYK1"/>
<dbReference type="Gene3D" id="3.40.50.1820">
    <property type="entry name" value="alpha/beta hydrolase"/>
    <property type="match status" value="1"/>
</dbReference>
<evidence type="ECO:0000256" key="2">
    <source>
        <dbReference type="SAM" id="Phobius"/>
    </source>
</evidence>
<sequence length="622" mass="71326">MVIQDSLESRDNNLGNNLEGAGMEGVAQHEGGVRSTAAGSASRGPTRETDTIGAMLEEEIAIQETKEQSRLAEEARLRQQVEEHERLESEEEMQQLKDDEDRWERHRAAQLQEQEDKLMAEALAGKSLKRKFTVVTSVLGRDGKILGTSSQEVQAAAGENVRVQFEIQENEAIQSDPEQDSAEHEVEVDACDEEVLQQAQEEWPELSWHPHERLRKAWFHLWKVGVLSGAQIERRWGLEVLWEFEAELAEELVRQRATQASQDILASQMERPGLRELVVEKRMALLEILVAQWRLTRRRVSVIEGMFLLKICCWSLIFVAFGYLLGSTMGWVQMAACWKELWFGRVWELRELLRVQHEEYLARVNRHKPDPGLSATDKQALDALLQDPKKKSLLTKLCALWKGVVVRRRNSLRVLSHLKYSYLRGTVIYAHGSGGCSWDNFRICRMMARMGMLVIAPDGFAYPKNTDLGKMRHKEVQPLKRASDDVDYWANDLLYASNADGSHTYSTQASSVLDNPDKFRDLYEKCYQMRRRELHWTIEKLPRWIRTQGFFIGGTSEGAMTVSRFDDQRYAHQVLGRFINSFSVEYCYFTPTMKCAQIGGNTDVPTLNIIGTKDEYFGATES</sequence>
<dbReference type="Proteomes" id="UP000649617">
    <property type="component" value="Unassembled WGS sequence"/>
</dbReference>
<keyword evidence="2" id="KW-0812">Transmembrane</keyword>
<organism evidence="3 4">
    <name type="scientific">Symbiodinium pilosum</name>
    <name type="common">Dinoflagellate</name>
    <dbReference type="NCBI Taxonomy" id="2952"/>
    <lineage>
        <taxon>Eukaryota</taxon>
        <taxon>Sar</taxon>
        <taxon>Alveolata</taxon>
        <taxon>Dinophyceae</taxon>
        <taxon>Suessiales</taxon>
        <taxon>Symbiodiniaceae</taxon>
        <taxon>Symbiodinium</taxon>
    </lineage>
</organism>
<evidence type="ECO:0000256" key="1">
    <source>
        <dbReference type="SAM" id="MobiDB-lite"/>
    </source>
</evidence>
<gene>
    <name evidence="3" type="ORF">SPIL2461_LOCUS22427</name>
</gene>